<name>A0A0A9AXX6_ARUDO</name>
<accession>A0A0A9AXX6</accession>
<proteinExistence type="predicted"/>
<reference evidence="1" key="2">
    <citation type="journal article" date="2015" name="Data Brief">
        <title>Shoot transcriptome of the giant reed, Arundo donax.</title>
        <authorList>
            <person name="Barrero R.A."/>
            <person name="Guerrero F.D."/>
            <person name="Moolhuijzen P."/>
            <person name="Goolsby J.A."/>
            <person name="Tidwell J."/>
            <person name="Bellgard S.E."/>
            <person name="Bellgard M.I."/>
        </authorList>
    </citation>
    <scope>NUCLEOTIDE SEQUENCE</scope>
    <source>
        <tissue evidence="1">Shoot tissue taken approximately 20 cm above the soil surface</tissue>
    </source>
</reference>
<dbReference type="EMBL" id="GBRH01243172">
    <property type="protein sequence ID" value="JAD54723.1"/>
    <property type="molecule type" value="Transcribed_RNA"/>
</dbReference>
<evidence type="ECO:0000313" key="1">
    <source>
        <dbReference type="EMBL" id="JAD54723.1"/>
    </source>
</evidence>
<reference evidence="1" key="1">
    <citation type="submission" date="2014-09" db="EMBL/GenBank/DDBJ databases">
        <authorList>
            <person name="Magalhaes I.L.F."/>
            <person name="Oliveira U."/>
            <person name="Santos F.R."/>
            <person name="Vidigal T.H.D.A."/>
            <person name="Brescovit A.D."/>
            <person name="Santos A.J."/>
        </authorList>
    </citation>
    <scope>NUCLEOTIDE SEQUENCE</scope>
    <source>
        <tissue evidence="1">Shoot tissue taken approximately 20 cm above the soil surface</tissue>
    </source>
</reference>
<organism evidence="1">
    <name type="scientific">Arundo donax</name>
    <name type="common">Giant reed</name>
    <name type="synonym">Donax arundinaceus</name>
    <dbReference type="NCBI Taxonomy" id="35708"/>
    <lineage>
        <taxon>Eukaryota</taxon>
        <taxon>Viridiplantae</taxon>
        <taxon>Streptophyta</taxon>
        <taxon>Embryophyta</taxon>
        <taxon>Tracheophyta</taxon>
        <taxon>Spermatophyta</taxon>
        <taxon>Magnoliopsida</taxon>
        <taxon>Liliopsida</taxon>
        <taxon>Poales</taxon>
        <taxon>Poaceae</taxon>
        <taxon>PACMAD clade</taxon>
        <taxon>Arundinoideae</taxon>
        <taxon>Arundineae</taxon>
        <taxon>Arundo</taxon>
    </lineage>
</organism>
<dbReference type="AlphaFoldDB" id="A0A0A9AXX6"/>
<sequence>MRCSASGSVLAMLWGAGTLECIPVYSWIFLIVSHLDRNSSFYPRLGRDSYAFGENVGTLWQISRVVAMWFR</sequence>
<protein>
    <submittedName>
        <fullName evidence="1">Uncharacterized protein</fullName>
    </submittedName>
</protein>